<dbReference type="InterPro" id="IPR000477">
    <property type="entry name" value="RT_dom"/>
</dbReference>
<keyword evidence="4" id="KW-1185">Reference proteome</keyword>
<feature type="compositionally biased region" description="Basic residues" evidence="1">
    <location>
        <begin position="399"/>
        <end position="414"/>
    </location>
</feature>
<feature type="region of interest" description="Disordered" evidence="1">
    <location>
        <begin position="445"/>
        <end position="464"/>
    </location>
</feature>
<evidence type="ECO:0000259" key="2">
    <source>
        <dbReference type="Pfam" id="PF00078"/>
    </source>
</evidence>
<dbReference type="Proteomes" id="UP000225706">
    <property type="component" value="Unassembled WGS sequence"/>
</dbReference>
<organism evidence="3 4">
    <name type="scientific">Stylophora pistillata</name>
    <name type="common">Smooth cauliflower coral</name>
    <dbReference type="NCBI Taxonomy" id="50429"/>
    <lineage>
        <taxon>Eukaryota</taxon>
        <taxon>Metazoa</taxon>
        <taxon>Cnidaria</taxon>
        <taxon>Anthozoa</taxon>
        <taxon>Hexacorallia</taxon>
        <taxon>Scleractinia</taxon>
        <taxon>Astrocoeniina</taxon>
        <taxon>Pocilloporidae</taxon>
        <taxon>Stylophora</taxon>
    </lineage>
</organism>
<evidence type="ECO:0000313" key="3">
    <source>
        <dbReference type="EMBL" id="PFX26607.1"/>
    </source>
</evidence>
<gene>
    <name evidence="3" type="ORF">AWC38_SpisGene8742</name>
</gene>
<dbReference type="OrthoDB" id="5987064at2759"/>
<feature type="region of interest" description="Disordered" evidence="1">
    <location>
        <begin position="383"/>
        <end position="418"/>
    </location>
</feature>
<sequence>MAVGCRLRLSANICIFLCIYVSFVDYKSLYLQKSTFLNDSDVYFVSKVSCRTEIVGNLRQQRNPSGDKELSNSLKAVMLCKLFHRVCFALALIALGGDIESNPDYQTLRDIRNTRGLKTAHLNIRSLVHKTDSLRLEEIESKTVDILTLSETWLDGNICDTEINLPGFVRVHQDRTGIKGYCGVAIYQFGFRKGLSTTTALTSFSDEVLLNMEQGKLCGAMFIDLTKAFDTVDHHIILCKLSEIGLFETALHWFRSYLTGRQQRTSCGNELSEELPVTHGVPQDSILGPLLFVIYINNLPNVLHSCYASLYADDTVIYCYGTSSKELSDKLNNDLLALSGPASRGLYPIPAFKTNSIRQGSSVNALSIVPLFSEHSQSASARLSSKNHALGNSSGVKQRVTKKSGSSKKSRYPKAQKDRGKCIEETFVGEDDIVGGQIPEPLASVSSRKLLQENDDESGSDESISLEIPEAEGYRLVHMENLPEFC</sequence>
<dbReference type="AlphaFoldDB" id="A0A2B4SDH6"/>
<dbReference type="SUPFAM" id="SSF56672">
    <property type="entry name" value="DNA/RNA polymerases"/>
    <property type="match status" value="1"/>
</dbReference>
<protein>
    <submittedName>
        <fullName evidence="3">Putative RNA-directed DNA polymerase from transposon X-element</fullName>
    </submittedName>
</protein>
<dbReference type="InterPro" id="IPR043502">
    <property type="entry name" value="DNA/RNA_pol_sf"/>
</dbReference>
<dbReference type="GO" id="GO:0003964">
    <property type="term" value="F:RNA-directed DNA polymerase activity"/>
    <property type="evidence" value="ECO:0007669"/>
    <property type="project" value="UniProtKB-KW"/>
</dbReference>
<feature type="domain" description="Reverse transcriptase" evidence="2">
    <location>
        <begin position="188"/>
        <end position="324"/>
    </location>
</feature>
<evidence type="ECO:0000313" key="4">
    <source>
        <dbReference type="Proteomes" id="UP000225706"/>
    </source>
</evidence>
<dbReference type="PANTHER" id="PTHR33332">
    <property type="entry name" value="REVERSE TRANSCRIPTASE DOMAIN-CONTAINING PROTEIN"/>
    <property type="match status" value="1"/>
</dbReference>
<dbReference type="EMBL" id="LSMT01000122">
    <property type="protein sequence ID" value="PFX26607.1"/>
    <property type="molecule type" value="Genomic_DNA"/>
</dbReference>
<dbReference type="STRING" id="50429.A0A2B4SDH6"/>
<dbReference type="Gene3D" id="3.60.10.10">
    <property type="entry name" value="Endonuclease/exonuclease/phosphatase"/>
    <property type="match status" value="1"/>
</dbReference>
<reference evidence="4" key="1">
    <citation type="journal article" date="2017" name="bioRxiv">
        <title>Comparative analysis of the genomes of Stylophora pistillata and Acropora digitifera provides evidence for extensive differences between species of corals.</title>
        <authorList>
            <person name="Voolstra C.R."/>
            <person name="Li Y."/>
            <person name="Liew Y.J."/>
            <person name="Baumgarten S."/>
            <person name="Zoccola D."/>
            <person name="Flot J.-F."/>
            <person name="Tambutte S."/>
            <person name="Allemand D."/>
            <person name="Aranda M."/>
        </authorList>
    </citation>
    <scope>NUCLEOTIDE SEQUENCE [LARGE SCALE GENOMIC DNA]</scope>
</reference>
<name>A0A2B4SDH6_STYPI</name>
<dbReference type="Pfam" id="PF00078">
    <property type="entry name" value="RVT_1"/>
    <property type="match status" value="1"/>
</dbReference>
<keyword evidence="3" id="KW-0548">Nucleotidyltransferase</keyword>
<accession>A0A2B4SDH6</accession>
<evidence type="ECO:0000256" key="1">
    <source>
        <dbReference type="SAM" id="MobiDB-lite"/>
    </source>
</evidence>
<feature type="compositionally biased region" description="Polar residues" evidence="1">
    <location>
        <begin position="383"/>
        <end position="396"/>
    </location>
</feature>
<keyword evidence="3" id="KW-0808">Transferase</keyword>
<proteinExistence type="predicted"/>
<comment type="caution">
    <text evidence="3">The sequence shown here is derived from an EMBL/GenBank/DDBJ whole genome shotgun (WGS) entry which is preliminary data.</text>
</comment>
<dbReference type="InterPro" id="IPR036691">
    <property type="entry name" value="Endo/exonu/phosph_ase_sf"/>
</dbReference>
<keyword evidence="3" id="KW-0695">RNA-directed DNA polymerase</keyword>